<protein>
    <submittedName>
        <fullName evidence="4">Alpha/beta hydrolase</fullName>
    </submittedName>
</protein>
<dbReference type="RefSeq" id="WP_247813145.1">
    <property type="nucleotide sequence ID" value="NZ_CP095855.1"/>
</dbReference>
<dbReference type="Proteomes" id="UP000830198">
    <property type="component" value="Chromosome"/>
</dbReference>
<comment type="similarity">
    <text evidence="1">Belongs to the 'GDXG' lipolytic enzyme family.</text>
</comment>
<dbReference type="InterPro" id="IPR002168">
    <property type="entry name" value="Lipase_GDXG_HIS_AS"/>
</dbReference>
<dbReference type="Gene3D" id="3.40.50.1820">
    <property type="entry name" value="alpha/beta hydrolase"/>
    <property type="match status" value="1"/>
</dbReference>
<accession>A0ABY4I4J4</accession>
<evidence type="ECO:0000256" key="2">
    <source>
        <dbReference type="ARBA" id="ARBA00022801"/>
    </source>
</evidence>
<dbReference type="EMBL" id="CP095855">
    <property type="protein sequence ID" value="UPK71000.1"/>
    <property type="molecule type" value="Genomic_DNA"/>
</dbReference>
<dbReference type="InterPro" id="IPR050300">
    <property type="entry name" value="GDXG_lipolytic_enzyme"/>
</dbReference>
<proteinExistence type="inferred from homology"/>
<reference evidence="4 5" key="1">
    <citation type="submission" date="2022-04" db="EMBL/GenBank/DDBJ databases">
        <title>The arsenic-methylating capacity of Chitinophaga filiformis YT5 during chitin decomposition.</title>
        <authorList>
            <person name="Chen G."/>
            <person name="Liang Y."/>
        </authorList>
    </citation>
    <scope>NUCLEOTIDE SEQUENCE [LARGE SCALE GENOMIC DNA]</scope>
    <source>
        <strain evidence="4 5">YT5</strain>
    </source>
</reference>
<dbReference type="SUPFAM" id="SSF53474">
    <property type="entry name" value="alpha/beta-Hydrolases"/>
    <property type="match status" value="1"/>
</dbReference>
<evidence type="ECO:0000259" key="3">
    <source>
        <dbReference type="Pfam" id="PF07859"/>
    </source>
</evidence>
<keyword evidence="5" id="KW-1185">Reference proteome</keyword>
<sequence>MNEQLIAVGDTIAVLDPAIDPAIDTHIKAFLNVLNSAGGDPMETMTPGDARKVLEGAQKSVEVDLSGVTVTEKTITEDGLSVKLFIVRPEGQTGVLPAFMFIHGGGWVLGDFPTHQRFVRDLVVYSGLVAVFVEYTRSPEAKYPVALNEAYAATKWIAANGAELNIDGKRLAVVGNSVGGNLTAATVLMAKNKKGPEIQFQVLFWPVTDASFDTVSYHQYATSRFLTRNMMIWFWDNYMPEGPQRNEIYASPLQASVEELKGLPPTLVQTAENDVLRDEGEAYARKMDEAGVPVTLVRVQGMIHDYGLLNPIANVPAVQSALRHAANELRNALK</sequence>
<dbReference type="InterPro" id="IPR013094">
    <property type="entry name" value="AB_hydrolase_3"/>
</dbReference>
<keyword evidence="2 4" id="KW-0378">Hydrolase</keyword>
<feature type="domain" description="Alpha/beta hydrolase fold-3" evidence="3">
    <location>
        <begin position="100"/>
        <end position="306"/>
    </location>
</feature>
<evidence type="ECO:0000256" key="1">
    <source>
        <dbReference type="ARBA" id="ARBA00010515"/>
    </source>
</evidence>
<dbReference type="PROSITE" id="PS01173">
    <property type="entry name" value="LIPASE_GDXG_HIS"/>
    <property type="match status" value="1"/>
</dbReference>
<name>A0ABY4I4J4_CHIFI</name>
<dbReference type="PANTHER" id="PTHR48081">
    <property type="entry name" value="AB HYDROLASE SUPERFAMILY PROTEIN C4A8.06C"/>
    <property type="match status" value="1"/>
</dbReference>
<evidence type="ECO:0000313" key="4">
    <source>
        <dbReference type="EMBL" id="UPK71000.1"/>
    </source>
</evidence>
<evidence type="ECO:0000313" key="5">
    <source>
        <dbReference type="Proteomes" id="UP000830198"/>
    </source>
</evidence>
<organism evidence="4 5">
    <name type="scientific">Chitinophaga filiformis</name>
    <name type="common">Myxococcus filiformis</name>
    <name type="synonym">Flexibacter filiformis</name>
    <dbReference type="NCBI Taxonomy" id="104663"/>
    <lineage>
        <taxon>Bacteria</taxon>
        <taxon>Pseudomonadati</taxon>
        <taxon>Bacteroidota</taxon>
        <taxon>Chitinophagia</taxon>
        <taxon>Chitinophagales</taxon>
        <taxon>Chitinophagaceae</taxon>
        <taxon>Chitinophaga</taxon>
    </lineage>
</organism>
<dbReference type="Pfam" id="PF07859">
    <property type="entry name" value="Abhydrolase_3"/>
    <property type="match status" value="1"/>
</dbReference>
<dbReference type="InterPro" id="IPR029058">
    <property type="entry name" value="AB_hydrolase_fold"/>
</dbReference>
<dbReference type="PANTHER" id="PTHR48081:SF8">
    <property type="entry name" value="ALPHA_BETA HYDROLASE FOLD-3 DOMAIN-CONTAINING PROTEIN-RELATED"/>
    <property type="match status" value="1"/>
</dbReference>
<dbReference type="GO" id="GO:0016787">
    <property type="term" value="F:hydrolase activity"/>
    <property type="evidence" value="ECO:0007669"/>
    <property type="project" value="UniProtKB-KW"/>
</dbReference>
<gene>
    <name evidence="4" type="ORF">MYF79_06775</name>
</gene>